<keyword evidence="6" id="KW-1185">Reference proteome</keyword>
<dbReference type="PROSITE" id="PS50278">
    <property type="entry name" value="PDGF_2"/>
    <property type="match status" value="1"/>
</dbReference>
<dbReference type="Pfam" id="PF00341">
    <property type="entry name" value="PDGF"/>
    <property type="match status" value="1"/>
</dbReference>
<dbReference type="InterPro" id="IPR000072">
    <property type="entry name" value="PDGF/VEGF_dom"/>
</dbReference>
<dbReference type="InterPro" id="IPR029034">
    <property type="entry name" value="Cystine-knot_cytokine"/>
</dbReference>
<dbReference type="EMBL" id="CAXLJM020000015">
    <property type="protein sequence ID" value="CAL8082356.1"/>
    <property type="molecule type" value="Genomic_DNA"/>
</dbReference>
<feature type="domain" description="Platelet-derived growth factor (PDGF) family profile" evidence="4">
    <location>
        <begin position="98"/>
        <end position="158"/>
    </location>
</feature>
<dbReference type="Pfam" id="PF03128">
    <property type="entry name" value="CXCXC"/>
    <property type="match status" value="1"/>
</dbReference>
<dbReference type="InterPro" id="IPR004153">
    <property type="entry name" value="CXCXC_repeat"/>
</dbReference>
<comment type="caution">
    <text evidence="5">The sequence shown here is derived from an EMBL/GenBank/DDBJ whole genome shotgun (WGS) entry which is preliminary data.</text>
</comment>
<gene>
    <name evidence="5" type="ORF">ODALV1_LOCUS5180</name>
</gene>
<organism evidence="5 6">
    <name type="scientific">Orchesella dallaii</name>
    <dbReference type="NCBI Taxonomy" id="48710"/>
    <lineage>
        <taxon>Eukaryota</taxon>
        <taxon>Metazoa</taxon>
        <taxon>Ecdysozoa</taxon>
        <taxon>Arthropoda</taxon>
        <taxon>Hexapoda</taxon>
        <taxon>Collembola</taxon>
        <taxon>Entomobryomorpha</taxon>
        <taxon>Entomobryoidea</taxon>
        <taxon>Orchesellidae</taxon>
        <taxon>Orchesellinae</taxon>
        <taxon>Orchesella</taxon>
    </lineage>
</organism>
<dbReference type="Gene3D" id="2.10.90.10">
    <property type="entry name" value="Cystine-knot cytokines"/>
    <property type="match status" value="1"/>
</dbReference>
<protein>
    <recommendedName>
        <fullName evidence="4">Platelet-derived growth factor (PDGF) family profile domain-containing protein</fullName>
    </recommendedName>
</protein>
<evidence type="ECO:0000313" key="5">
    <source>
        <dbReference type="EMBL" id="CAL8082356.1"/>
    </source>
</evidence>
<evidence type="ECO:0000259" key="4">
    <source>
        <dbReference type="PROSITE" id="PS50278"/>
    </source>
</evidence>
<sequence>MISKYNGVLVITGLFFITILLPLVTSISRNSSSVIPLKRSLRSVKRDENVIQRCIGCNDDSGGHCTRKTFKTAKQYAGRIKCQPEPTFVKLNVPGPSFSLEPSVAKVNRCSGVCKLSYHSCMPTKTSFLKVPVILMDHHHKTPKCVEYEVEEHDECSCDCQVREEQCSEFHKHDRCACQCTNIADMIACLEKQPTPGQRSVWDEDKCQCVCEAEPCPENFEWDSSKCRCEVSPWIEADNMLF</sequence>
<dbReference type="SUPFAM" id="SSF57501">
    <property type="entry name" value="Cystine-knot cytokines"/>
    <property type="match status" value="1"/>
</dbReference>
<evidence type="ECO:0000256" key="2">
    <source>
        <dbReference type="ARBA" id="ARBA00022525"/>
    </source>
</evidence>
<dbReference type="Proteomes" id="UP001642540">
    <property type="component" value="Unassembled WGS sequence"/>
</dbReference>
<proteinExistence type="predicted"/>
<evidence type="ECO:0000256" key="1">
    <source>
        <dbReference type="ARBA" id="ARBA00004613"/>
    </source>
</evidence>
<keyword evidence="2" id="KW-0964">Secreted</keyword>
<keyword evidence="3" id="KW-0732">Signal</keyword>
<name>A0ABP1PYE3_9HEXA</name>
<comment type="subcellular location">
    <subcellularLocation>
        <location evidence="1">Secreted</location>
    </subcellularLocation>
</comment>
<reference evidence="5 6" key="1">
    <citation type="submission" date="2024-08" db="EMBL/GenBank/DDBJ databases">
        <authorList>
            <person name="Cucini C."/>
            <person name="Frati F."/>
        </authorList>
    </citation>
    <scope>NUCLEOTIDE SEQUENCE [LARGE SCALE GENOMIC DNA]</scope>
</reference>
<accession>A0ABP1PYE3</accession>
<evidence type="ECO:0000256" key="3">
    <source>
        <dbReference type="ARBA" id="ARBA00022729"/>
    </source>
</evidence>
<evidence type="ECO:0000313" key="6">
    <source>
        <dbReference type="Proteomes" id="UP001642540"/>
    </source>
</evidence>